<dbReference type="EMBL" id="FLQV01002530">
    <property type="protein sequence ID" value="SBT01499.1"/>
    <property type="molecule type" value="Genomic_DNA"/>
</dbReference>
<dbReference type="Proteomes" id="UP000078546">
    <property type="component" value="Unassembled WGS sequence"/>
</dbReference>
<keyword evidence="1" id="KW-0472">Membrane</keyword>
<evidence type="ECO:0000256" key="1">
    <source>
        <dbReference type="SAM" id="Phobius"/>
    </source>
</evidence>
<evidence type="ECO:0000313" key="3">
    <source>
        <dbReference type="Proteomes" id="UP000078546"/>
    </source>
</evidence>
<proteinExistence type="predicted"/>
<dbReference type="AlphaFoldDB" id="A0A1A8X8D3"/>
<sequence>MSNGDVHMDKDKIPSNFFKKDLLSGTNFEEIKGILQNDVTEYSAVDRLLIKFNPNLYSNFFRIIRDDQENLKKPKCCRNVNYYYDLLVGYIKYSKINTIYHEDLFSIIKQYWSNNSYFTKYQCSRRNDDYSTEKRCILMQIHDYYEDKEYLKTNIGDNISEKTQYEKYYQDKWSEILKLNGTNPELYFSIDCNSSKINGKYKEFLLSPKEICPKNYQSLKMENIKISTQSFDFASEDSLDDLARQSMFESGSPHQADTELKAELELLNNSWSEIFLPVGFSFLGITLFSFIIYKFSPLYSWLHNFSSKNIIRKDISVYDADELINNTENNNHYLLYHSVSH</sequence>
<protein>
    <submittedName>
        <fullName evidence="2">PIR Superfamily Protein</fullName>
    </submittedName>
</protein>
<accession>A0A1A8X8D3</accession>
<name>A0A1A8X8D3_PLAOA</name>
<keyword evidence="1" id="KW-1133">Transmembrane helix</keyword>
<evidence type="ECO:0000313" key="2">
    <source>
        <dbReference type="EMBL" id="SBT01499.1"/>
    </source>
</evidence>
<keyword evidence="1" id="KW-0812">Transmembrane</keyword>
<organism evidence="2 3">
    <name type="scientific">Plasmodium ovale curtisi</name>
    <dbReference type="NCBI Taxonomy" id="864141"/>
    <lineage>
        <taxon>Eukaryota</taxon>
        <taxon>Sar</taxon>
        <taxon>Alveolata</taxon>
        <taxon>Apicomplexa</taxon>
        <taxon>Aconoidasida</taxon>
        <taxon>Haemosporida</taxon>
        <taxon>Plasmodiidae</taxon>
        <taxon>Plasmodium</taxon>
        <taxon>Plasmodium (Plasmodium)</taxon>
    </lineage>
</organism>
<reference evidence="3" key="1">
    <citation type="submission" date="2016-05" db="EMBL/GenBank/DDBJ databases">
        <authorList>
            <person name="Naeem Raeece"/>
        </authorList>
    </citation>
    <scope>NUCLEOTIDE SEQUENCE [LARGE SCALE GENOMIC DNA]</scope>
</reference>
<gene>
    <name evidence="2" type="ORF">POVCU1_067310</name>
</gene>
<feature type="transmembrane region" description="Helical" evidence="1">
    <location>
        <begin position="274"/>
        <end position="293"/>
    </location>
</feature>